<comment type="similarity">
    <text evidence="1">Belongs to the metallo-dependent hydrolases superfamily.</text>
</comment>
<dbReference type="PANTHER" id="PTHR43569">
    <property type="entry name" value="AMIDOHYDROLASE"/>
    <property type="match status" value="1"/>
</dbReference>
<dbReference type="EMBL" id="VLKY01000003">
    <property type="protein sequence ID" value="TWI56775.1"/>
    <property type="molecule type" value="Genomic_DNA"/>
</dbReference>
<dbReference type="OrthoDB" id="9787654at2"/>
<name>A0A562QJ82_9PSED</name>
<dbReference type="InterPro" id="IPR052350">
    <property type="entry name" value="Metallo-dep_Lactonases"/>
</dbReference>
<comment type="caution">
    <text evidence="3">The sequence shown here is derived from an EMBL/GenBank/DDBJ whole genome shotgun (WGS) entry which is preliminary data.</text>
</comment>
<dbReference type="SUPFAM" id="SSF51556">
    <property type="entry name" value="Metallo-dependent hydrolases"/>
    <property type="match status" value="1"/>
</dbReference>
<evidence type="ECO:0000256" key="1">
    <source>
        <dbReference type="ARBA" id="ARBA00038310"/>
    </source>
</evidence>
<dbReference type="GO" id="GO:0016787">
    <property type="term" value="F:hydrolase activity"/>
    <property type="evidence" value="ECO:0007669"/>
    <property type="project" value="InterPro"/>
</dbReference>
<dbReference type="Gene3D" id="3.20.20.140">
    <property type="entry name" value="Metal-dependent hydrolases"/>
    <property type="match status" value="1"/>
</dbReference>
<proteinExistence type="inferred from homology"/>
<dbReference type="AlphaFoldDB" id="A0A562QJ82"/>
<feature type="domain" description="Amidohydrolase-related" evidence="2">
    <location>
        <begin position="23"/>
        <end position="297"/>
    </location>
</feature>
<organism evidence="3 4">
    <name type="scientific">Pseudomonas duriflava</name>
    <dbReference type="NCBI Taxonomy" id="459528"/>
    <lineage>
        <taxon>Bacteria</taxon>
        <taxon>Pseudomonadati</taxon>
        <taxon>Pseudomonadota</taxon>
        <taxon>Gammaproteobacteria</taxon>
        <taxon>Pseudomonadales</taxon>
        <taxon>Pseudomonadaceae</taxon>
        <taxon>Pseudomonas</taxon>
    </lineage>
</organism>
<dbReference type="Proteomes" id="UP000316905">
    <property type="component" value="Unassembled WGS sequence"/>
</dbReference>
<reference evidence="3 4" key="1">
    <citation type="journal article" date="2015" name="Stand. Genomic Sci.">
        <title>Genomic Encyclopedia of Bacterial and Archaeal Type Strains, Phase III: the genomes of soil and plant-associated and newly described type strains.</title>
        <authorList>
            <person name="Whitman W.B."/>
            <person name="Woyke T."/>
            <person name="Klenk H.P."/>
            <person name="Zhou Y."/>
            <person name="Lilburn T.G."/>
            <person name="Beck B.J."/>
            <person name="De Vos P."/>
            <person name="Vandamme P."/>
            <person name="Eisen J.A."/>
            <person name="Garrity G."/>
            <person name="Hugenholtz P."/>
            <person name="Kyrpides N.C."/>
        </authorList>
    </citation>
    <scope>NUCLEOTIDE SEQUENCE [LARGE SCALE GENOMIC DNA]</scope>
    <source>
        <strain evidence="3 4">CGMCC 1.6858</strain>
    </source>
</reference>
<sequence>MPLSILRGAASGHVSAVYDGPIIDTHIHLFDPTRPESVPWPEKSDPIYRRVLPADYFAQPATSSIVGAIAVEASPWRQDNFWLLEAVRAHEGMVGFVGNIVPDETSFAGDLDLLSREPLFLGVRYGNLWGRDLAQDLNRSGFLAGLRLLAESNRVLDSANPDFTLIQALCHVGEKVPTLRVVVDHLPNAQVETFQHDVYWQALESLASHEQVYMKLSEIPQRYGAAVCFDVAYYQEHLDRLWQLFGEDRILFGSDWPNSELLGSFENTLSLTRAYLATKSLKAQAKVLHHTSQQAYRWVPRRMEQA</sequence>
<dbReference type="RefSeq" id="WP_145139549.1">
    <property type="nucleotide sequence ID" value="NZ_VLKY01000003.1"/>
</dbReference>
<gene>
    <name evidence="3" type="ORF">IQ22_01227</name>
</gene>
<dbReference type="InterPro" id="IPR032466">
    <property type="entry name" value="Metal_Hydrolase"/>
</dbReference>
<dbReference type="InterPro" id="IPR006680">
    <property type="entry name" value="Amidohydro-rel"/>
</dbReference>
<evidence type="ECO:0000313" key="3">
    <source>
        <dbReference type="EMBL" id="TWI56775.1"/>
    </source>
</evidence>
<dbReference type="Pfam" id="PF04909">
    <property type="entry name" value="Amidohydro_2"/>
    <property type="match status" value="1"/>
</dbReference>
<keyword evidence="4" id="KW-1185">Reference proteome</keyword>
<protein>
    <submittedName>
        <fullName evidence="3">L-fuconolactonase</fullName>
    </submittedName>
</protein>
<dbReference type="PANTHER" id="PTHR43569:SF2">
    <property type="entry name" value="AMIDOHYDROLASE-RELATED DOMAIN-CONTAINING PROTEIN"/>
    <property type="match status" value="1"/>
</dbReference>
<evidence type="ECO:0000313" key="4">
    <source>
        <dbReference type="Proteomes" id="UP000316905"/>
    </source>
</evidence>
<evidence type="ECO:0000259" key="2">
    <source>
        <dbReference type="Pfam" id="PF04909"/>
    </source>
</evidence>
<accession>A0A562QJ82</accession>